<dbReference type="InterPro" id="IPR012944">
    <property type="entry name" value="SusD_RagB_dom"/>
</dbReference>
<evidence type="ECO:0000259" key="6">
    <source>
        <dbReference type="Pfam" id="PF07980"/>
    </source>
</evidence>
<evidence type="ECO:0000256" key="3">
    <source>
        <dbReference type="ARBA" id="ARBA00022729"/>
    </source>
</evidence>
<dbReference type="Gene3D" id="1.25.40.390">
    <property type="match status" value="1"/>
</dbReference>
<evidence type="ECO:0000256" key="2">
    <source>
        <dbReference type="ARBA" id="ARBA00006275"/>
    </source>
</evidence>
<keyword evidence="5" id="KW-0998">Cell outer membrane</keyword>
<dbReference type="Pfam" id="PF07980">
    <property type="entry name" value="SusD_RagB"/>
    <property type="match status" value="1"/>
</dbReference>
<keyword evidence="3" id="KW-0732">Signal</keyword>
<evidence type="ECO:0000256" key="4">
    <source>
        <dbReference type="ARBA" id="ARBA00023136"/>
    </source>
</evidence>
<dbReference type="SUPFAM" id="SSF48452">
    <property type="entry name" value="TPR-like"/>
    <property type="match status" value="1"/>
</dbReference>
<evidence type="ECO:0000313" key="8">
    <source>
        <dbReference type="Proteomes" id="UP001172082"/>
    </source>
</evidence>
<protein>
    <submittedName>
        <fullName evidence="7">RagB/SusD family nutrient uptake outer membrane protein</fullName>
    </submittedName>
</protein>
<evidence type="ECO:0000256" key="5">
    <source>
        <dbReference type="ARBA" id="ARBA00023237"/>
    </source>
</evidence>
<proteinExistence type="inferred from homology"/>
<gene>
    <name evidence="7" type="ORF">QQ008_26325</name>
</gene>
<dbReference type="PROSITE" id="PS51257">
    <property type="entry name" value="PROKAR_LIPOPROTEIN"/>
    <property type="match status" value="1"/>
</dbReference>
<feature type="domain" description="RagB/SusD" evidence="6">
    <location>
        <begin position="296"/>
        <end position="600"/>
    </location>
</feature>
<dbReference type="RefSeq" id="WP_346754957.1">
    <property type="nucleotide sequence ID" value="NZ_JAUJEA010000014.1"/>
</dbReference>
<reference evidence="7" key="1">
    <citation type="submission" date="2023-06" db="EMBL/GenBank/DDBJ databases">
        <title>Genomic of Parafulvivirga corallium.</title>
        <authorList>
            <person name="Wang G."/>
        </authorList>
    </citation>
    <scope>NUCLEOTIDE SEQUENCE</scope>
    <source>
        <strain evidence="7">BMA10</strain>
    </source>
</reference>
<keyword evidence="8" id="KW-1185">Reference proteome</keyword>
<keyword evidence="4" id="KW-0472">Membrane</keyword>
<comment type="similarity">
    <text evidence="2">Belongs to the SusD family.</text>
</comment>
<name>A0ABT8KVZ0_9BACT</name>
<sequence>MKKSYKFLLTSVLLVAMVACNDDFLDKLPETSIGTENFFNTEEDLNIYINNLYNFPGFGNYLGDRATDNATTTGNTELKTMMVGSPSSSTITGGWNWGDLRTINLFLENYERAQVDQETLDHYGGLARFFRARFYMDKVKRFSDVPWYEEVIDTNEDELLFKERDNRDFVVGKIFEDYDFAAEHVFANQPSGAVNQWVVKTYKARHALYEGTFRKYHPELQLQASADDYLRIARDVAKDIMDNSGFSIYNTGNTDSDYFELFNSTNLESNSEVILPRIYEHETLNSGWTSIIFGNFEVSPSKDLLQSYLMTDGSYYTDQSDYEENLFVEEFENRDPRLRQTYAFPGWELIYTSTYSQGGGIYIQQLQKNFSGYHQIKGFLNGTDESVNYSVDFPVVRFAEILLTYAEAKAELGELSQTDLDITVNVLRDRVGMPHLTMGPALDAVQAARYPNVQGGQVAEILEIRRERRVEFALEGYRYDDVMRWAAGTLLEKEPEGIYFPSLGNYDLTGDGVDDIKLIAASESIPSGDDKEVNSLGVKLIYYRAGMQGDDASVYLRNGNSGTVQTVSERGVFEEPKYYYRPIPATHVTVNPNLKQIFGWD</sequence>
<comment type="caution">
    <text evidence="7">The sequence shown here is derived from an EMBL/GenBank/DDBJ whole genome shotgun (WGS) entry which is preliminary data.</text>
</comment>
<evidence type="ECO:0000256" key="1">
    <source>
        <dbReference type="ARBA" id="ARBA00004442"/>
    </source>
</evidence>
<evidence type="ECO:0000313" key="7">
    <source>
        <dbReference type="EMBL" id="MDN5204934.1"/>
    </source>
</evidence>
<comment type="subcellular location">
    <subcellularLocation>
        <location evidence="1">Cell outer membrane</location>
    </subcellularLocation>
</comment>
<dbReference type="InterPro" id="IPR011990">
    <property type="entry name" value="TPR-like_helical_dom_sf"/>
</dbReference>
<dbReference type="Proteomes" id="UP001172082">
    <property type="component" value="Unassembled WGS sequence"/>
</dbReference>
<dbReference type="EMBL" id="JAUJEA010000014">
    <property type="protein sequence ID" value="MDN5204934.1"/>
    <property type="molecule type" value="Genomic_DNA"/>
</dbReference>
<accession>A0ABT8KVZ0</accession>
<organism evidence="7 8">
    <name type="scientific">Splendidivirga corallicola</name>
    <dbReference type="NCBI Taxonomy" id="3051826"/>
    <lineage>
        <taxon>Bacteria</taxon>
        <taxon>Pseudomonadati</taxon>
        <taxon>Bacteroidota</taxon>
        <taxon>Cytophagia</taxon>
        <taxon>Cytophagales</taxon>
        <taxon>Splendidivirgaceae</taxon>
        <taxon>Splendidivirga</taxon>
    </lineage>
</organism>